<sequence length="101" mass="10672">MPPVSPVSEPVPPPGPSPLWWWVLAPLPAVGAAAWWLRARSTGGRPPSVQKPTVRASFAGAAERPRCVPLEGPPLRVEIAVTPLRAAAQPRADISPEPGHE</sequence>
<evidence type="ECO:0000256" key="1">
    <source>
        <dbReference type="SAM" id="Phobius"/>
    </source>
</evidence>
<keyword evidence="1" id="KW-1133">Transmembrane helix</keyword>
<name>A0ABX1NKX6_9RHOO</name>
<evidence type="ECO:0000313" key="3">
    <source>
        <dbReference type="Proteomes" id="UP000634522"/>
    </source>
</evidence>
<comment type="caution">
    <text evidence="2">The sequence shown here is derived from an EMBL/GenBank/DDBJ whole genome shotgun (WGS) entry which is preliminary data.</text>
</comment>
<keyword evidence="1" id="KW-0472">Membrane</keyword>
<keyword evidence="1" id="KW-0812">Transmembrane</keyword>
<feature type="transmembrane region" description="Helical" evidence="1">
    <location>
        <begin position="20"/>
        <end position="37"/>
    </location>
</feature>
<keyword evidence="3" id="KW-1185">Reference proteome</keyword>
<dbReference type="Proteomes" id="UP000634522">
    <property type="component" value="Unassembled WGS sequence"/>
</dbReference>
<evidence type="ECO:0000313" key="2">
    <source>
        <dbReference type="EMBL" id="NMF99930.1"/>
    </source>
</evidence>
<organism evidence="2 3">
    <name type="scientific">Aromatoleum toluolicum</name>
    <dbReference type="NCBI Taxonomy" id="90060"/>
    <lineage>
        <taxon>Bacteria</taxon>
        <taxon>Pseudomonadati</taxon>
        <taxon>Pseudomonadota</taxon>
        <taxon>Betaproteobacteria</taxon>
        <taxon>Rhodocyclales</taxon>
        <taxon>Rhodocyclaceae</taxon>
        <taxon>Aromatoleum</taxon>
    </lineage>
</organism>
<gene>
    <name evidence="2" type="ORF">GPA27_21380</name>
</gene>
<proteinExistence type="predicted"/>
<dbReference type="EMBL" id="WTVS01000057">
    <property type="protein sequence ID" value="NMF99930.1"/>
    <property type="molecule type" value="Genomic_DNA"/>
</dbReference>
<reference evidence="2 3" key="1">
    <citation type="submission" date="2019-12" db="EMBL/GenBank/DDBJ databases">
        <title>Comparative genomics gives insights into the taxonomy of the Azoarcus-Aromatoleum group and reveals separate origins of nif in the plant-associated Azoarcus and non-plant-associated Aromatoleum sub-groups.</title>
        <authorList>
            <person name="Lafos M."/>
            <person name="Maluk M."/>
            <person name="Batista M."/>
            <person name="Junghare M."/>
            <person name="Carmona M."/>
            <person name="Faoro H."/>
            <person name="Cruz L.M."/>
            <person name="Battistoni F."/>
            <person name="De Souza E."/>
            <person name="Pedrosa F."/>
            <person name="Chen W.-M."/>
            <person name="Poole P.S."/>
            <person name="Dixon R.A."/>
            <person name="James E.K."/>
        </authorList>
    </citation>
    <scope>NUCLEOTIDE SEQUENCE [LARGE SCALE GENOMIC DNA]</scope>
    <source>
        <strain evidence="2 3">T</strain>
    </source>
</reference>
<accession>A0ABX1NKX6</accession>
<protein>
    <submittedName>
        <fullName evidence="2">Uncharacterized protein</fullName>
    </submittedName>
</protein>